<protein>
    <submittedName>
        <fullName evidence="2">DUF1987 domain-containing protein</fullName>
    </submittedName>
</protein>
<reference evidence="2" key="2">
    <citation type="journal article" date="2024" name="Antonie Van Leeuwenhoek">
        <title>Roseihalotalea indica gen. nov., sp. nov., a halophilic Bacteroidetes from mesopelagic Southwest Indian Ocean with higher carbohydrate metabolic potential.</title>
        <authorList>
            <person name="Chen B."/>
            <person name="Zhang M."/>
            <person name="Lin D."/>
            <person name="Ye J."/>
            <person name="Tang K."/>
        </authorList>
    </citation>
    <scope>NUCLEOTIDE SEQUENCE</scope>
    <source>
        <strain evidence="2">TK19036</strain>
    </source>
</reference>
<dbReference type="Pfam" id="PF09345">
    <property type="entry name" value="SiaC"/>
    <property type="match status" value="1"/>
</dbReference>
<name>A0AA49GPZ9_9BACT</name>
<dbReference type="InterPro" id="IPR018530">
    <property type="entry name" value="SiaC"/>
</dbReference>
<dbReference type="EMBL" id="CP120682">
    <property type="protein sequence ID" value="WKN36615.1"/>
    <property type="molecule type" value="Genomic_DNA"/>
</dbReference>
<gene>
    <name evidence="2" type="ORF">K4G66_30085</name>
</gene>
<feature type="domain" description="SiaC family regulatory phosphoprotein" evidence="1">
    <location>
        <begin position="6"/>
        <end position="122"/>
    </location>
</feature>
<proteinExistence type="predicted"/>
<accession>A0AA49GPZ9</accession>
<sequence>MEPLQIAATPTSPEVQMNAQKGHFILRGVSDEEDALGFYFPLIQWMDNYVQHSQDHTTLDIQLKYFNTASAKALFEIVKRMGVLHKSGKNIEVNWFYDAEDPVLKEDIEQFADLTDVPINVTSGAQLS</sequence>
<evidence type="ECO:0000259" key="1">
    <source>
        <dbReference type="Pfam" id="PF09345"/>
    </source>
</evidence>
<dbReference type="AlphaFoldDB" id="A0AA49GPZ9"/>
<evidence type="ECO:0000313" key="2">
    <source>
        <dbReference type="EMBL" id="WKN36615.1"/>
    </source>
</evidence>
<organism evidence="2">
    <name type="scientific">Roseihalotalea indica</name>
    <dbReference type="NCBI Taxonomy" id="2867963"/>
    <lineage>
        <taxon>Bacteria</taxon>
        <taxon>Pseudomonadati</taxon>
        <taxon>Bacteroidota</taxon>
        <taxon>Cytophagia</taxon>
        <taxon>Cytophagales</taxon>
        <taxon>Catalimonadaceae</taxon>
        <taxon>Roseihalotalea</taxon>
    </lineage>
</organism>
<reference evidence="2" key="1">
    <citation type="journal article" date="2023" name="Comput. Struct. Biotechnol. J.">
        <title>Discovery of a novel marine Bacteroidetes with a rich repertoire of carbohydrate-active enzymes.</title>
        <authorList>
            <person name="Chen B."/>
            <person name="Liu G."/>
            <person name="Chen Q."/>
            <person name="Wang H."/>
            <person name="Liu L."/>
            <person name="Tang K."/>
        </authorList>
    </citation>
    <scope>NUCLEOTIDE SEQUENCE</scope>
    <source>
        <strain evidence="2">TK19036</strain>
    </source>
</reference>